<feature type="region of interest" description="Disordered" evidence="1">
    <location>
        <begin position="58"/>
        <end position="79"/>
    </location>
</feature>
<dbReference type="Pfam" id="PF06677">
    <property type="entry name" value="Auto_anti-p27"/>
    <property type="match status" value="1"/>
</dbReference>
<protein>
    <submittedName>
        <fullName evidence="2">Uncharacterized protein</fullName>
    </submittedName>
</protein>
<dbReference type="InterPro" id="IPR009563">
    <property type="entry name" value="SSSCA1"/>
</dbReference>
<feature type="non-terminal residue" evidence="2">
    <location>
        <position position="120"/>
    </location>
</feature>
<gene>
    <name evidence="2" type="ORF">EF807_07490</name>
</gene>
<feature type="compositionally biased region" description="Basic and acidic residues" evidence="1">
    <location>
        <begin position="67"/>
        <end position="79"/>
    </location>
</feature>
<dbReference type="EMBL" id="RXIL01000133">
    <property type="protein sequence ID" value="RZN67683.1"/>
    <property type="molecule type" value="Genomic_DNA"/>
</dbReference>
<evidence type="ECO:0000313" key="3">
    <source>
        <dbReference type="Proteomes" id="UP000320766"/>
    </source>
</evidence>
<dbReference type="AlphaFoldDB" id="A0A520KVA1"/>
<comment type="caution">
    <text evidence="2">The sequence shown here is derived from an EMBL/GenBank/DDBJ whole genome shotgun (WGS) entry which is preliminary data.</text>
</comment>
<sequence length="120" mass="13784">MRDENIDKISEMLLRGGKMLSRHCPTCNSPLFKFGEEIICPVCGTSFAEVDAKEERKTKISAASQDLKSRERSPDENEIKRELRKKIGEILEDLKRERDLTKIKMGLECIDKALEILNKC</sequence>
<organism evidence="2 3">
    <name type="scientific">Candidatus Methanolliviera hydrocarbonicum</name>
    <dbReference type="NCBI Taxonomy" id="2491085"/>
    <lineage>
        <taxon>Archaea</taxon>
        <taxon>Methanobacteriati</taxon>
        <taxon>Methanobacteriota</taxon>
        <taxon>Candidatus Methanoliparia</taxon>
        <taxon>Candidatus Methanoliparales</taxon>
        <taxon>Candidatus Methanollivieraceae</taxon>
        <taxon>Candidatus Methanolliviera</taxon>
    </lineage>
</organism>
<evidence type="ECO:0000313" key="2">
    <source>
        <dbReference type="EMBL" id="RZN67683.1"/>
    </source>
</evidence>
<proteinExistence type="predicted"/>
<reference evidence="2 3" key="1">
    <citation type="journal article" date="2019" name="Nat. Microbiol.">
        <title>Wide diversity of methane and short-chain alkane metabolisms in uncultured archaea.</title>
        <authorList>
            <person name="Borrel G."/>
            <person name="Adam P.S."/>
            <person name="McKay L.J."/>
            <person name="Chen L.X."/>
            <person name="Sierra-Garcia I.N."/>
            <person name="Sieber C.M."/>
            <person name="Letourneur Q."/>
            <person name="Ghozlane A."/>
            <person name="Andersen G.L."/>
            <person name="Li W.J."/>
            <person name="Hallam S.J."/>
            <person name="Muyzer G."/>
            <person name="de Oliveira V.M."/>
            <person name="Inskeep W.P."/>
            <person name="Banfield J.F."/>
            <person name="Gribaldo S."/>
        </authorList>
    </citation>
    <scope>NUCLEOTIDE SEQUENCE [LARGE SCALE GENOMIC DNA]</scope>
    <source>
        <strain evidence="2">NM1b</strain>
    </source>
</reference>
<dbReference type="Proteomes" id="UP000320766">
    <property type="component" value="Unassembled WGS sequence"/>
</dbReference>
<accession>A0A520KVA1</accession>
<name>A0A520KVA1_9EURY</name>
<evidence type="ECO:0000256" key="1">
    <source>
        <dbReference type="SAM" id="MobiDB-lite"/>
    </source>
</evidence>